<evidence type="ECO:0000256" key="2">
    <source>
        <dbReference type="ARBA" id="ARBA00022448"/>
    </source>
</evidence>
<keyword evidence="4" id="KW-0067">ATP-binding</keyword>
<dbReference type="InterPro" id="IPR050763">
    <property type="entry name" value="ABC_transporter_ATP-binding"/>
</dbReference>
<dbReference type="EMBL" id="MFZV01000045">
    <property type="protein sequence ID" value="OGK30366.1"/>
    <property type="molecule type" value="Genomic_DNA"/>
</dbReference>
<dbReference type="Proteomes" id="UP000177199">
    <property type="component" value="Unassembled WGS sequence"/>
</dbReference>
<gene>
    <name evidence="5" type="ORF">A3F29_02895</name>
</gene>
<organism evidence="5 6">
    <name type="scientific">Candidatus Roizmanbacteria bacterium RIFCSPHIGHO2_12_FULL_33_9</name>
    <dbReference type="NCBI Taxonomy" id="1802045"/>
    <lineage>
        <taxon>Bacteria</taxon>
        <taxon>Candidatus Roizmaniibacteriota</taxon>
    </lineage>
</organism>
<proteinExistence type="inferred from homology"/>
<dbReference type="GO" id="GO:0005524">
    <property type="term" value="F:ATP binding"/>
    <property type="evidence" value="ECO:0007669"/>
    <property type="project" value="UniProtKB-KW"/>
</dbReference>
<dbReference type="PANTHER" id="PTHR42711">
    <property type="entry name" value="ABC TRANSPORTER ATP-BINDING PROTEIN"/>
    <property type="match status" value="1"/>
</dbReference>
<reference evidence="5 6" key="1">
    <citation type="journal article" date="2016" name="Nat. Commun.">
        <title>Thousands of microbial genomes shed light on interconnected biogeochemical processes in an aquifer system.</title>
        <authorList>
            <person name="Anantharaman K."/>
            <person name="Brown C.T."/>
            <person name="Hug L.A."/>
            <person name="Sharon I."/>
            <person name="Castelle C.J."/>
            <person name="Probst A.J."/>
            <person name="Thomas B.C."/>
            <person name="Singh A."/>
            <person name="Wilkins M.J."/>
            <person name="Karaoz U."/>
            <person name="Brodie E.L."/>
            <person name="Williams K.H."/>
            <person name="Hubbard S.S."/>
            <person name="Banfield J.F."/>
        </authorList>
    </citation>
    <scope>NUCLEOTIDE SEQUENCE [LARGE SCALE GENOMIC DNA]</scope>
</reference>
<protein>
    <recommendedName>
        <fullName evidence="7">DUF4162 domain-containing protein</fullName>
    </recommendedName>
</protein>
<evidence type="ECO:0000313" key="5">
    <source>
        <dbReference type="EMBL" id="OGK30366.1"/>
    </source>
</evidence>
<evidence type="ECO:0000256" key="1">
    <source>
        <dbReference type="ARBA" id="ARBA00005417"/>
    </source>
</evidence>
<accession>A0A1F7HHB4</accession>
<evidence type="ECO:0000256" key="3">
    <source>
        <dbReference type="ARBA" id="ARBA00022741"/>
    </source>
</evidence>
<keyword evidence="2" id="KW-0813">Transport</keyword>
<name>A0A1F7HHB4_9BACT</name>
<dbReference type="PANTHER" id="PTHR42711:SF5">
    <property type="entry name" value="ABC TRANSPORTER ATP-BINDING PROTEIN NATA"/>
    <property type="match status" value="1"/>
</dbReference>
<sequence length="117" mass="13767">MSEVEEVCDRVIFLNQGKIIADNTPEKLAQSIELTHIDLMITDGLKRTTEFCKRKKYVYKEEGRYLRVDIAEKNIHQFLQELANIGTIYDQISIDKPTLEDYFLQVVTRKKRKNEIS</sequence>
<evidence type="ECO:0000256" key="4">
    <source>
        <dbReference type="ARBA" id="ARBA00022840"/>
    </source>
</evidence>
<dbReference type="AlphaFoldDB" id="A0A1F7HHB4"/>
<evidence type="ECO:0008006" key="7">
    <source>
        <dbReference type="Google" id="ProtNLM"/>
    </source>
</evidence>
<comment type="caution">
    <text evidence="5">The sequence shown here is derived from an EMBL/GenBank/DDBJ whole genome shotgun (WGS) entry which is preliminary data.</text>
</comment>
<keyword evidence="3" id="KW-0547">Nucleotide-binding</keyword>
<evidence type="ECO:0000313" key="6">
    <source>
        <dbReference type="Proteomes" id="UP000177199"/>
    </source>
</evidence>
<comment type="similarity">
    <text evidence="1">Belongs to the ABC transporter superfamily.</text>
</comment>